<name>A0A1Y6ASH4_9BACI</name>
<accession>A0A1Y6ASH4</accession>
<evidence type="ECO:0000313" key="1">
    <source>
        <dbReference type="EMBL" id="SME45660.1"/>
    </source>
</evidence>
<dbReference type="InterPro" id="IPR045707">
    <property type="entry name" value="DUF6063"/>
</dbReference>
<protein>
    <submittedName>
        <fullName evidence="1">Uncharacterized protein</fullName>
    </submittedName>
</protein>
<proteinExistence type="predicted"/>
<dbReference type="RefSeq" id="WP_088029784.1">
    <property type="nucleotide sequence ID" value="NZ_FWZD01000072.1"/>
</dbReference>
<dbReference type="Proteomes" id="UP000194439">
    <property type="component" value="Unassembled WGS sequence"/>
</dbReference>
<dbReference type="AlphaFoldDB" id="A0A1Y6ASH4"/>
<dbReference type="EMBL" id="FWZD01000072">
    <property type="protein sequence ID" value="SME45660.1"/>
    <property type="molecule type" value="Genomic_DNA"/>
</dbReference>
<evidence type="ECO:0000313" key="2">
    <source>
        <dbReference type="Proteomes" id="UP000194439"/>
    </source>
</evidence>
<organism evidence="1 2">
    <name type="scientific">Bacillus mobilis</name>
    <dbReference type="NCBI Taxonomy" id="2026190"/>
    <lineage>
        <taxon>Bacteria</taxon>
        <taxon>Bacillati</taxon>
        <taxon>Bacillota</taxon>
        <taxon>Bacilli</taxon>
        <taxon>Bacillales</taxon>
        <taxon>Bacillaceae</taxon>
        <taxon>Bacillus</taxon>
        <taxon>Bacillus cereus group</taxon>
    </lineage>
</organism>
<gene>
    <name evidence="1" type="ORF">BACERE00185_05029</name>
</gene>
<reference evidence="2" key="1">
    <citation type="submission" date="2017-04" db="EMBL/GenBank/DDBJ databases">
        <authorList>
            <person name="Criscuolo A."/>
        </authorList>
    </citation>
    <scope>NUCLEOTIDE SEQUENCE [LARGE SCALE GENOMIC DNA]</scope>
</reference>
<sequence>MLDMDSVESANRIYRALLEKRALKDEDTLVAMYKNDESTRQMLKNRCKVEGTEILLGKMYLHLVVKDNSLYSSNFSQFREKYYVLENRRYLYLVGLLHLLFFSEANTDAPNLEWLQNGISYYKLIDEADKVFSQLYERQLSSKGEFSKKFSIAIDDVYQLWKNLNIDYPNRQRVTSNKKTKFGLVHTAMKILEEEGLVFIKIVKSSAEAVPTWILLERLDLQYGTNVKFQEIKNLINNIKDDRKEE</sequence>
<dbReference type="Pfam" id="PF19539">
    <property type="entry name" value="DUF6063"/>
    <property type="match status" value="1"/>
</dbReference>